<dbReference type="RefSeq" id="WP_281447485.1">
    <property type="nucleotide sequence ID" value="NZ_JASBAO010000001.1"/>
</dbReference>
<proteinExistence type="predicted"/>
<keyword evidence="1" id="KW-1133">Transmembrane helix</keyword>
<keyword evidence="3" id="KW-1185">Reference proteome</keyword>
<evidence type="ECO:0000313" key="2">
    <source>
        <dbReference type="EMBL" id="MDI2090338.1"/>
    </source>
</evidence>
<feature type="transmembrane region" description="Helical" evidence="1">
    <location>
        <begin position="75"/>
        <end position="96"/>
    </location>
</feature>
<evidence type="ECO:0000256" key="1">
    <source>
        <dbReference type="SAM" id="Phobius"/>
    </source>
</evidence>
<reference evidence="2" key="1">
    <citation type="submission" date="2023-05" db="EMBL/GenBank/DDBJ databases">
        <title>Whole genome sequence of Commensalibacter sp.</title>
        <authorList>
            <person name="Charoenyingcharoen P."/>
            <person name="Yukphan P."/>
        </authorList>
    </citation>
    <scope>NUCLEOTIDE SEQUENCE</scope>
    <source>
        <strain evidence="2">TBRC 16381</strain>
    </source>
</reference>
<keyword evidence="1" id="KW-0812">Transmembrane</keyword>
<organism evidence="2 3">
    <name type="scientific">Commensalibacter oyaizuii</name>
    <dbReference type="NCBI Taxonomy" id="3043873"/>
    <lineage>
        <taxon>Bacteria</taxon>
        <taxon>Pseudomonadati</taxon>
        <taxon>Pseudomonadota</taxon>
        <taxon>Alphaproteobacteria</taxon>
        <taxon>Acetobacterales</taxon>
        <taxon>Acetobacteraceae</taxon>
    </lineage>
</organism>
<keyword evidence="1" id="KW-0472">Membrane</keyword>
<feature type="transmembrane region" description="Helical" evidence="1">
    <location>
        <begin position="6"/>
        <end position="26"/>
    </location>
</feature>
<comment type="caution">
    <text evidence="2">The sequence shown here is derived from an EMBL/GenBank/DDBJ whole genome shotgun (WGS) entry which is preliminary data.</text>
</comment>
<gene>
    <name evidence="2" type="ORF">QJV27_02885</name>
</gene>
<protein>
    <submittedName>
        <fullName evidence="2">Uncharacterized protein</fullName>
    </submittedName>
</protein>
<accession>A0ABT6PZQ9</accession>
<dbReference type="EMBL" id="JASBAO010000001">
    <property type="protein sequence ID" value="MDI2090338.1"/>
    <property type="molecule type" value="Genomic_DNA"/>
</dbReference>
<feature type="transmembrane region" description="Helical" evidence="1">
    <location>
        <begin position="33"/>
        <end position="55"/>
    </location>
</feature>
<sequence>MESILATVILAFFPFLLIALIIRLFFSQHKRKIILAISMIIFGSVIATIGFFLFISNVARVTGGGTHGKDYVFLPYLFVDGIILVLSIPYAFFALFKKKYSVIKLSANSY</sequence>
<evidence type="ECO:0000313" key="3">
    <source>
        <dbReference type="Proteomes" id="UP001431634"/>
    </source>
</evidence>
<name>A0ABT6PZQ9_9PROT</name>
<dbReference type="Proteomes" id="UP001431634">
    <property type="component" value="Unassembled WGS sequence"/>
</dbReference>